<dbReference type="Proteomes" id="UP001197806">
    <property type="component" value="Unassembled WGS sequence"/>
</dbReference>
<comment type="caution">
    <text evidence="1">The sequence shown here is derived from an EMBL/GenBank/DDBJ whole genome shotgun (WGS) entry which is preliminary data.</text>
</comment>
<gene>
    <name evidence="1" type="ORF">H7U08_23760</name>
</gene>
<evidence type="ECO:0000313" key="1">
    <source>
        <dbReference type="EMBL" id="MBY0039528.1"/>
    </source>
</evidence>
<dbReference type="AlphaFoldDB" id="A0AAW4QZE6"/>
<organism evidence="1 2">
    <name type="scientific">Bacillus cereus</name>
    <dbReference type="NCBI Taxonomy" id="1396"/>
    <lineage>
        <taxon>Bacteria</taxon>
        <taxon>Bacillati</taxon>
        <taxon>Bacillota</taxon>
        <taxon>Bacilli</taxon>
        <taxon>Bacillales</taxon>
        <taxon>Bacillaceae</taxon>
        <taxon>Bacillus</taxon>
        <taxon>Bacillus cereus group</taxon>
    </lineage>
</organism>
<name>A0AAW4QZE6_BACCE</name>
<reference evidence="1" key="1">
    <citation type="submission" date="2020-08" db="EMBL/GenBank/DDBJ databases">
        <title>Fungal Genomes of the International Space Station.</title>
        <authorList>
            <person name="Seuylemezian A."/>
            <person name="Singh N.K."/>
            <person name="Wood J."/>
            <person name="Venkateswaran K."/>
        </authorList>
    </citation>
    <scope>NUCLEOTIDE SEQUENCE</scope>
    <source>
        <strain evidence="1">I2-B2</strain>
    </source>
</reference>
<proteinExistence type="predicted"/>
<dbReference type="RefSeq" id="WP_119781896.1">
    <property type="nucleotide sequence ID" value="NZ_JACLPZ010000036.1"/>
</dbReference>
<dbReference type="EMBL" id="JACLPZ010000036">
    <property type="protein sequence ID" value="MBY0039528.1"/>
    <property type="molecule type" value="Genomic_DNA"/>
</dbReference>
<protein>
    <submittedName>
        <fullName evidence="1">Uncharacterized protein</fullName>
    </submittedName>
</protein>
<accession>A0AAW4QZE6</accession>
<sequence length="125" mass="14220">MESYLGFVFLIINDFLIKMRAYPDIQIVKTVRGFRNTKLIAGAFPDRVEGPYIYTITDGELPKINMDTLEIVKKSRDWGDARFMDAAGPNLYVVVGNELIRVNAANLEEVTRVRGWNDATICSSW</sequence>
<evidence type="ECO:0000313" key="2">
    <source>
        <dbReference type="Proteomes" id="UP001197806"/>
    </source>
</evidence>